<dbReference type="InterPro" id="IPR005039">
    <property type="entry name" value="Ant_C"/>
</dbReference>
<dbReference type="GO" id="GO:0003677">
    <property type="term" value="F:DNA binding"/>
    <property type="evidence" value="ECO:0007669"/>
    <property type="project" value="InterPro"/>
</dbReference>
<comment type="caution">
    <text evidence="2">The sequence shown here is derived from an EMBL/GenBank/DDBJ whole genome shotgun (WGS) entry which is preliminary data.</text>
</comment>
<evidence type="ECO:0000259" key="1">
    <source>
        <dbReference type="Pfam" id="PF03374"/>
    </source>
</evidence>
<keyword evidence="3" id="KW-1185">Reference proteome</keyword>
<protein>
    <submittedName>
        <fullName evidence="2">Phage antirepressor KilAC domain-containing protein</fullName>
    </submittedName>
</protein>
<organism evidence="2 3">
    <name type="scientific">Microbulbifer okhotskensis</name>
    <dbReference type="NCBI Taxonomy" id="2926617"/>
    <lineage>
        <taxon>Bacteria</taxon>
        <taxon>Pseudomonadati</taxon>
        <taxon>Pseudomonadota</taxon>
        <taxon>Gammaproteobacteria</taxon>
        <taxon>Cellvibrionales</taxon>
        <taxon>Microbulbiferaceae</taxon>
        <taxon>Microbulbifer</taxon>
    </lineage>
</organism>
<gene>
    <name evidence="2" type="ORF">MO867_17915</name>
</gene>
<evidence type="ECO:0000313" key="2">
    <source>
        <dbReference type="EMBL" id="MCO1336210.1"/>
    </source>
</evidence>
<name>A0A9X2J7W3_9GAMM</name>
<dbReference type="Pfam" id="PF03374">
    <property type="entry name" value="ANT"/>
    <property type="match status" value="1"/>
</dbReference>
<dbReference type="RefSeq" id="WP_252471716.1">
    <property type="nucleotide sequence ID" value="NZ_JALBWM010000114.1"/>
</dbReference>
<feature type="domain" description="Antirepressor protein C-terminal" evidence="1">
    <location>
        <begin position="3"/>
        <end position="87"/>
    </location>
</feature>
<reference evidence="2" key="1">
    <citation type="journal article" date="2022" name="Arch. Microbiol.">
        <title>Microbulbifer okhotskensis sp. nov., isolated from a deep bottom sediment of the Okhotsk Sea.</title>
        <authorList>
            <person name="Romanenko L."/>
            <person name="Kurilenko V."/>
            <person name="Otstavnykh N."/>
            <person name="Velansky P."/>
            <person name="Isaeva M."/>
            <person name="Mikhailov V."/>
        </authorList>
    </citation>
    <scope>NUCLEOTIDE SEQUENCE</scope>
    <source>
        <strain evidence="2">OS29</strain>
    </source>
</reference>
<accession>A0A9X2J7W3</accession>
<dbReference type="Proteomes" id="UP001139028">
    <property type="component" value="Unassembled WGS sequence"/>
</dbReference>
<sequence>MKKEKTFTIAQAARLLGMGRNNLMKLMRNNGLLHSQEPMRNSPTKWATTQGLLVAENAEYKRGVVAVPYINTKVTSNGMVWMRDLIENKTVPQAS</sequence>
<evidence type="ECO:0000313" key="3">
    <source>
        <dbReference type="Proteomes" id="UP001139028"/>
    </source>
</evidence>
<dbReference type="AlphaFoldDB" id="A0A9X2J7W3"/>
<proteinExistence type="predicted"/>
<dbReference type="EMBL" id="JALBWM010000114">
    <property type="protein sequence ID" value="MCO1336210.1"/>
    <property type="molecule type" value="Genomic_DNA"/>
</dbReference>